<keyword evidence="4" id="KW-0175">Coiled coil</keyword>
<evidence type="ECO:0000256" key="1">
    <source>
        <dbReference type="ARBA" id="ARBA00022723"/>
    </source>
</evidence>
<evidence type="ECO:0000256" key="3">
    <source>
        <dbReference type="ARBA" id="ARBA00022833"/>
    </source>
</evidence>
<sequence length="279" mass="31184">MGLEQLSDVVEDFFANLILFKNDKFKAFLHRLGGQYIQSVMNNFESGVACMLKKKDEEIANANTTVTTLKNHVFKLKTENFLWKKVAKDTGADVRTLNGELERVKREFAAADDTDTCALVETAIGPINSARKDWILIDYLSWVSQNDKFKAFLHRLGGQYIQSVMNNFESGVACMLKKKDEEIANANTTVTTLKNHVFKLKTENFLWKKVAKDTGADVRTLNGELERVKREFAAASDMDMVDGAVNVAGVVGLLRSMDQRTSSIGRWTGRTSQAGDGSH</sequence>
<dbReference type="GO" id="GO:0004842">
    <property type="term" value="F:ubiquitin-protein transferase activity"/>
    <property type="evidence" value="ECO:0007669"/>
    <property type="project" value="TreeGrafter"/>
</dbReference>
<gene>
    <name evidence="5" type="ORF">QJS10_CPA08g00044</name>
</gene>
<dbReference type="PANTHER" id="PTHR42647">
    <property type="entry name" value="SBP (S-RIBONUCLEASE BINDING PROTEIN) FAMILY PROTEIN"/>
    <property type="match status" value="1"/>
</dbReference>
<keyword evidence="1" id="KW-0479">Metal-binding</keyword>
<dbReference type="AlphaFoldDB" id="A0AAV9EBC5"/>
<organism evidence="5 6">
    <name type="scientific">Acorus calamus</name>
    <name type="common">Sweet flag</name>
    <dbReference type="NCBI Taxonomy" id="4465"/>
    <lineage>
        <taxon>Eukaryota</taxon>
        <taxon>Viridiplantae</taxon>
        <taxon>Streptophyta</taxon>
        <taxon>Embryophyta</taxon>
        <taxon>Tracheophyta</taxon>
        <taxon>Spermatophyta</taxon>
        <taxon>Magnoliopsida</taxon>
        <taxon>Liliopsida</taxon>
        <taxon>Acoraceae</taxon>
        <taxon>Acorus</taxon>
    </lineage>
</organism>
<dbReference type="Proteomes" id="UP001180020">
    <property type="component" value="Unassembled WGS sequence"/>
</dbReference>
<feature type="coiled-coil region" evidence="4">
    <location>
        <begin position="176"/>
        <end position="238"/>
    </location>
</feature>
<protein>
    <submittedName>
        <fullName evidence="5">Uncharacterized protein</fullName>
    </submittedName>
</protein>
<comment type="caution">
    <text evidence="5">The sequence shown here is derived from an EMBL/GenBank/DDBJ whole genome shotgun (WGS) entry which is preliminary data.</text>
</comment>
<keyword evidence="2" id="KW-0863">Zinc-finger</keyword>
<dbReference type="PANTHER" id="PTHR42647:SF22">
    <property type="entry name" value="BOI-RELATED E3 UBIQUITIN-PROTEIN LIGASE 2-RELATED"/>
    <property type="match status" value="1"/>
</dbReference>
<keyword evidence="6" id="KW-1185">Reference proteome</keyword>
<proteinExistence type="predicted"/>
<accession>A0AAV9EBC5</accession>
<name>A0AAV9EBC5_ACOCL</name>
<reference evidence="5" key="1">
    <citation type="journal article" date="2023" name="Nat. Commun.">
        <title>Diploid and tetraploid genomes of Acorus and the evolution of monocots.</title>
        <authorList>
            <person name="Ma L."/>
            <person name="Liu K.W."/>
            <person name="Li Z."/>
            <person name="Hsiao Y.Y."/>
            <person name="Qi Y."/>
            <person name="Fu T."/>
            <person name="Tang G.D."/>
            <person name="Zhang D."/>
            <person name="Sun W.H."/>
            <person name="Liu D.K."/>
            <person name="Li Y."/>
            <person name="Chen G.Z."/>
            <person name="Liu X.D."/>
            <person name="Liao X.Y."/>
            <person name="Jiang Y.T."/>
            <person name="Yu X."/>
            <person name="Hao Y."/>
            <person name="Huang J."/>
            <person name="Zhao X.W."/>
            <person name="Ke S."/>
            <person name="Chen Y.Y."/>
            <person name="Wu W.L."/>
            <person name="Hsu J.L."/>
            <person name="Lin Y.F."/>
            <person name="Huang M.D."/>
            <person name="Li C.Y."/>
            <person name="Huang L."/>
            <person name="Wang Z.W."/>
            <person name="Zhao X."/>
            <person name="Zhong W.Y."/>
            <person name="Peng D.H."/>
            <person name="Ahmad S."/>
            <person name="Lan S."/>
            <person name="Zhang J.S."/>
            <person name="Tsai W.C."/>
            <person name="Van de Peer Y."/>
            <person name="Liu Z.J."/>
        </authorList>
    </citation>
    <scope>NUCLEOTIDE SEQUENCE</scope>
    <source>
        <strain evidence="5">CP</strain>
    </source>
</reference>
<evidence type="ECO:0000256" key="2">
    <source>
        <dbReference type="ARBA" id="ARBA00022771"/>
    </source>
</evidence>
<feature type="coiled-coil region" evidence="4">
    <location>
        <begin position="52"/>
        <end position="114"/>
    </location>
</feature>
<evidence type="ECO:0000313" key="6">
    <source>
        <dbReference type="Proteomes" id="UP001180020"/>
    </source>
</evidence>
<evidence type="ECO:0000313" key="5">
    <source>
        <dbReference type="EMBL" id="KAK1310810.1"/>
    </source>
</evidence>
<evidence type="ECO:0000256" key="4">
    <source>
        <dbReference type="SAM" id="Coils"/>
    </source>
</evidence>
<dbReference type="GO" id="GO:0008270">
    <property type="term" value="F:zinc ion binding"/>
    <property type="evidence" value="ECO:0007669"/>
    <property type="project" value="UniProtKB-KW"/>
</dbReference>
<dbReference type="EMBL" id="JAUJYO010000008">
    <property type="protein sequence ID" value="KAK1310810.1"/>
    <property type="molecule type" value="Genomic_DNA"/>
</dbReference>
<reference evidence="5" key="2">
    <citation type="submission" date="2023-06" db="EMBL/GenBank/DDBJ databases">
        <authorList>
            <person name="Ma L."/>
            <person name="Liu K.-W."/>
            <person name="Li Z."/>
            <person name="Hsiao Y.-Y."/>
            <person name="Qi Y."/>
            <person name="Fu T."/>
            <person name="Tang G."/>
            <person name="Zhang D."/>
            <person name="Sun W.-H."/>
            <person name="Liu D.-K."/>
            <person name="Li Y."/>
            <person name="Chen G.-Z."/>
            <person name="Liu X.-D."/>
            <person name="Liao X.-Y."/>
            <person name="Jiang Y.-T."/>
            <person name="Yu X."/>
            <person name="Hao Y."/>
            <person name="Huang J."/>
            <person name="Zhao X.-W."/>
            <person name="Ke S."/>
            <person name="Chen Y.-Y."/>
            <person name="Wu W.-L."/>
            <person name="Hsu J.-L."/>
            <person name="Lin Y.-F."/>
            <person name="Huang M.-D."/>
            <person name="Li C.-Y."/>
            <person name="Huang L."/>
            <person name="Wang Z.-W."/>
            <person name="Zhao X."/>
            <person name="Zhong W.-Y."/>
            <person name="Peng D.-H."/>
            <person name="Ahmad S."/>
            <person name="Lan S."/>
            <person name="Zhang J.-S."/>
            <person name="Tsai W.-C."/>
            <person name="Van De Peer Y."/>
            <person name="Liu Z.-J."/>
        </authorList>
    </citation>
    <scope>NUCLEOTIDE SEQUENCE</scope>
    <source>
        <strain evidence="5">CP</strain>
        <tissue evidence="5">Leaves</tissue>
    </source>
</reference>
<keyword evidence="3" id="KW-0862">Zinc</keyword>